<comment type="similarity">
    <text evidence="3">Belongs to the cytochrome P450 family.</text>
</comment>
<dbReference type="Gene3D" id="1.10.630.10">
    <property type="entry name" value="Cytochrome P450"/>
    <property type="match status" value="1"/>
</dbReference>
<evidence type="ECO:0000256" key="5">
    <source>
        <dbReference type="ARBA" id="ARBA00022723"/>
    </source>
</evidence>
<evidence type="ECO:0000256" key="4">
    <source>
        <dbReference type="ARBA" id="ARBA00022617"/>
    </source>
</evidence>
<evidence type="ECO:0000256" key="2">
    <source>
        <dbReference type="ARBA" id="ARBA00004370"/>
    </source>
</evidence>
<keyword evidence="6" id="KW-0560">Oxidoreductase</keyword>
<comment type="cofactor">
    <cofactor evidence="1">
        <name>heme</name>
        <dbReference type="ChEBI" id="CHEBI:30413"/>
    </cofactor>
</comment>
<dbReference type="SUPFAM" id="SSF48264">
    <property type="entry name" value="Cytochrome P450"/>
    <property type="match status" value="1"/>
</dbReference>
<dbReference type="GO" id="GO:0005506">
    <property type="term" value="F:iron ion binding"/>
    <property type="evidence" value="ECO:0007669"/>
    <property type="project" value="InterPro"/>
</dbReference>
<dbReference type="Proteomes" id="UP000467840">
    <property type="component" value="Chromosome 1"/>
</dbReference>
<dbReference type="InterPro" id="IPR001128">
    <property type="entry name" value="Cyt_P450"/>
</dbReference>
<evidence type="ECO:0000256" key="7">
    <source>
        <dbReference type="ARBA" id="ARBA00023004"/>
    </source>
</evidence>
<evidence type="ECO:0000256" key="1">
    <source>
        <dbReference type="ARBA" id="ARBA00001971"/>
    </source>
</evidence>
<keyword evidence="9" id="KW-0472">Membrane</keyword>
<evidence type="ECO:0008006" key="12">
    <source>
        <dbReference type="Google" id="ProtNLM"/>
    </source>
</evidence>
<evidence type="ECO:0000256" key="6">
    <source>
        <dbReference type="ARBA" id="ARBA00023002"/>
    </source>
</evidence>
<accession>A0A6A6LEP2</accession>
<keyword evidence="4" id="KW-0349">Heme</keyword>
<proteinExistence type="inferred from homology"/>
<keyword evidence="5" id="KW-0479">Metal-binding</keyword>
<organism evidence="10 11">
    <name type="scientific">Hevea brasiliensis</name>
    <name type="common">Para rubber tree</name>
    <name type="synonym">Siphonia brasiliensis</name>
    <dbReference type="NCBI Taxonomy" id="3981"/>
    <lineage>
        <taxon>Eukaryota</taxon>
        <taxon>Viridiplantae</taxon>
        <taxon>Streptophyta</taxon>
        <taxon>Embryophyta</taxon>
        <taxon>Tracheophyta</taxon>
        <taxon>Spermatophyta</taxon>
        <taxon>Magnoliopsida</taxon>
        <taxon>eudicotyledons</taxon>
        <taxon>Gunneridae</taxon>
        <taxon>Pentapetalae</taxon>
        <taxon>rosids</taxon>
        <taxon>fabids</taxon>
        <taxon>Malpighiales</taxon>
        <taxon>Euphorbiaceae</taxon>
        <taxon>Crotonoideae</taxon>
        <taxon>Micrandreae</taxon>
        <taxon>Hevea</taxon>
    </lineage>
</organism>
<keyword evidence="7" id="KW-0408">Iron</keyword>
<reference evidence="10 11" key="1">
    <citation type="journal article" date="2020" name="Mol. Plant">
        <title>The Chromosome-Based Rubber Tree Genome Provides New Insights into Spurge Genome Evolution and Rubber Biosynthesis.</title>
        <authorList>
            <person name="Liu J."/>
            <person name="Shi C."/>
            <person name="Shi C.C."/>
            <person name="Li W."/>
            <person name="Zhang Q.J."/>
            <person name="Zhang Y."/>
            <person name="Li K."/>
            <person name="Lu H.F."/>
            <person name="Shi C."/>
            <person name="Zhu S.T."/>
            <person name="Xiao Z.Y."/>
            <person name="Nan H."/>
            <person name="Yue Y."/>
            <person name="Zhu X.G."/>
            <person name="Wu Y."/>
            <person name="Hong X.N."/>
            <person name="Fan G.Y."/>
            <person name="Tong Y."/>
            <person name="Zhang D."/>
            <person name="Mao C.L."/>
            <person name="Liu Y.L."/>
            <person name="Hao S.J."/>
            <person name="Liu W.Q."/>
            <person name="Lv M.Q."/>
            <person name="Zhang H.B."/>
            <person name="Liu Y."/>
            <person name="Hu-Tang G.R."/>
            <person name="Wang J.P."/>
            <person name="Wang J.H."/>
            <person name="Sun Y.H."/>
            <person name="Ni S.B."/>
            <person name="Chen W.B."/>
            <person name="Zhang X.C."/>
            <person name="Jiao Y.N."/>
            <person name="Eichler E.E."/>
            <person name="Li G.H."/>
            <person name="Liu X."/>
            <person name="Gao L.Z."/>
        </authorList>
    </citation>
    <scope>NUCLEOTIDE SEQUENCE [LARGE SCALE GENOMIC DNA]</scope>
    <source>
        <strain evidence="11">cv. GT1</strain>
        <tissue evidence="10">Leaf</tissue>
    </source>
</reference>
<dbReference type="GO" id="GO:0004497">
    <property type="term" value="F:monooxygenase activity"/>
    <property type="evidence" value="ECO:0007669"/>
    <property type="project" value="UniProtKB-KW"/>
</dbReference>
<keyword evidence="11" id="KW-1185">Reference proteome</keyword>
<dbReference type="GO" id="GO:0020037">
    <property type="term" value="F:heme binding"/>
    <property type="evidence" value="ECO:0007669"/>
    <property type="project" value="InterPro"/>
</dbReference>
<dbReference type="InterPro" id="IPR036396">
    <property type="entry name" value="Cyt_P450_sf"/>
</dbReference>
<name>A0A6A6LEP2_HEVBR</name>
<dbReference type="EMBL" id="JAAGAX010000011">
    <property type="protein sequence ID" value="KAF2298778.1"/>
    <property type="molecule type" value="Genomic_DNA"/>
</dbReference>
<evidence type="ECO:0000256" key="8">
    <source>
        <dbReference type="ARBA" id="ARBA00023033"/>
    </source>
</evidence>
<dbReference type="AlphaFoldDB" id="A0A6A6LEP2"/>
<sequence>MHRVNSNELESPPMKTEFSRYEDIRDLCQFRECIPKRFSGPIRWKVFSVNGRKAATISGTGICFRRPWFGQIRNYKNGWKLTPGPRPLPIIGNLHMLGNLLLRSLYHLAKEYGPIMSLRLGSVLNIVVSSSQAAKLFLKTNDVIFASHPKLQSSLMSYDSKGMAFPKYGLHWSYMRKLSALHLLSVSKVESFAPMRREKLGLLVDSLKKAATAKEVVDFSARFEAVRRNMTHKMVFGGSDDDELNYQNGANRADLKS</sequence>
<dbReference type="GO" id="GO:0016705">
    <property type="term" value="F:oxidoreductase activity, acting on paired donors, with incorporation or reduction of molecular oxygen"/>
    <property type="evidence" value="ECO:0007669"/>
    <property type="project" value="InterPro"/>
</dbReference>
<comment type="caution">
    <text evidence="10">The sequence shown here is derived from an EMBL/GenBank/DDBJ whole genome shotgun (WGS) entry which is preliminary data.</text>
</comment>
<evidence type="ECO:0000313" key="10">
    <source>
        <dbReference type="EMBL" id="KAF2298778.1"/>
    </source>
</evidence>
<evidence type="ECO:0000313" key="11">
    <source>
        <dbReference type="Proteomes" id="UP000467840"/>
    </source>
</evidence>
<keyword evidence="8" id="KW-0503">Monooxygenase</keyword>
<dbReference type="Pfam" id="PF00067">
    <property type="entry name" value="p450"/>
    <property type="match status" value="1"/>
</dbReference>
<protein>
    <recommendedName>
        <fullName evidence="12">Cytochrome P450</fullName>
    </recommendedName>
</protein>
<comment type="subcellular location">
    <subcellularLocation>
        <location evidence="2">Membrane</location>
    </subcellularLocation>
</comment>
<dbReference type="PANTHER" id="PTHR47943:SF9">
    <property type="entry name" value="CYTOCHROME P450"/>
    <property type="match status" value="1"/>
</dbReference>
<evidence type="ECO:0000256" key="9">
    <source>
        <dbReference type="ARBA" id="ARBA00023136"/>
    </source>
</evidence>
<gene>
    <name evidence="10" type="ORF">GH714_027458</name>
</gene>
<dbReference type="PANTHER" id="PTHR47943">
    <property type="entry name" value="CYTOCHROME P450 93A3-LIKE"/>
    <property type="match status" value="1"/>
</dbReference>
<evidence type="ECO:0000256" key="3">
    <source>
        <dbReference type="ARBA" id="ARBA00010617"/>
    </source>
</evidence>
<dbReference type="GO" id="GO:0016020">
    <property type="term" value="C:membrane"/>
    <property type="evidence" value="ECO:0007669"/>
    <property type="project" value="UniProtKB-SubCell"/>
</dbReference>